<dbReference type="SUPFAM" id="SSF48403">
    <property type="entry name" value="Ankyrin repeat"/>
    <property type="match status" value="1"/>
</dbReference>
<keyword evidence="1" id="KW-0677">Repeat</keyword>
<dbReference type="KEGG" id="pseg:D3H65_09485"/>
<proteinExistence type="predicted"/>
<sequence length="148" mass="15922">MDIHTAVVNGNMEVVKQHLAAGTDINVKDPFGGSSPLISACLFGKTDIATLLINAGADLNFRNNDGSTALHTAAFFCRPELVSLLLKKGADKAIKNKYGQTAYETVIGSFADAKKVYDMLGKMLGPMGLKLDYAYLEKTRPEIAVLLK</sequence>
<dbReference type="Pfam" id="PF12796">
    <property type="entry name" value="Ank_2"/>
    <property type="match status" value="1"/>
</dbReference>
<dbReference type="PROSITE" id="PS50297">
    <property type="entry name" value="ANK_REP_REGION"/>
    <property type="match status" value="3"/>
</dbReference>
<evidence type="ECO:0000313" key="5">
    <source>
        <dbReference type="Proteomes" id="UP000263900"/>
    </source>
</evidence>
<dbReference type="Gene3D" id="1.25.40.20">
    <property type="entry name" value="Ankyrin repeat-containing domain"/>
    <property type="match status" value="2"/>
</dbReference>
<dbReference type="PROSITE" id="PS50088">
    <property type="entry name" value="ANK_REPEAT"/>
    <property type="match status" value="3"/>
</dbReference>
<evidence type="ECO:0000313" key="4">
    <source>
        <dbReference type="EMBL" id="AXY78583.1"/>
    </source>
</evidence>
<dbReference type="OrthoDB" id="754271at2"/>
<name>A0A3B7MYD7_9BACT</name>
<accession>A0A3B7MYD7</accession>
<keyword evidence="5" id="KW-1185">Reference proteome</keyword>
<dbReference type="PANTHER" id="PTHR24171">
    <property type="entry name" value="ANKYRIN REPEAT DOMAIN-CONTAINING PROTEIN 39-RELATED"/>
    <property type="match status" value="1"/>
</dbReference>
<evidence type="ECO:0000256" key="3">
    <source>
        <dbReference type="PROSITE-ProRule" id="PRU00023"/>
    </source>
</evidence>
<reference evidence="4 5" key="1">
    <citation type="submission" date="2018-09" db="EMBL/GenBank/DDBJ databases">
        <title>Genome sequencing of strain 6GH32-13.</title>
        <authorList>
            <person name="Weon H.-Y."/>
            <person name="Heo J."/>
            <person name="Kwon S.-W."/>
        </authorList>
    </citation>
    <scope>NUCLEOTIDE SEQUENCE [LARGE SCALE GENOMIC DNA]</scope>
    <source>
        <strain evidence="4 5">5GH32-13</strain>
    </source>
</reference>
<feature type="repeat" description="ANK" evidence="3">
    <location>
        <begin position="32"/>
        <end position="64"/>
    </location>
</feature>
<dbReference type="Proteomes" id="UP000263900">
    <property type="component" value="Chromosome"/>
</dbReference>
<gene>
    <name evidence="4" type="ORF">D3H65_09485</name>
</gene>
<dbReference type="InterPro" id="IPR036770">
    <property type="entry name" value="Ankyrin_rpt-contain_sf"/>
</dbReference>
<dbReference type="AlphaFoldDB" id="A0A3B7MYD7"/>
<dbReference type="SMART" id="SM00248">
    <property type="entry name" value="ANK"/>
    <property type="match status" value="3"/>
</dbReference>
<evidence type="ECO:0000256" key="2">
    <source>
        <dbReference type="ARBA" id="ARBA00023043"/>
    </source>
</evidence>
<feature type="repeat" description="ANK" evidence="3">
    <location>
        <begin position="65"/>
        <end position="97"/>
    </location>
</feature>
<dbReference type="EMBL" id="CP032157">
    <property type="protein sequence ID" value="AXY78583.1"/>
    <property type="molecule type" value="Genomic_DNA"/>
</dbReference>
<dbReference type="InterPro" id="IPR002110">
    <property type="entry name" value="Ankyrin_rpt"/>
</dbReference>
<dbReference type="GO" id="GO:0004842">
    <property type="term" value="F:ubiquitin-protein transferase activity"/>
    <property type="evidence" value="ECO:0007669"/>
    <property type="project" value="TreeGrafter"/>
</dbReference>
<dbReference type="PANTHER" id="PTHR24171:SF8">
    <property type="entry name" value="BRCA1-ASSOCIATED RING DOMAIN PROTEIN 1"/>
    <property type="match status" value="1"/>
</dbReference>
<protein>
    <submittedName>
        <fullName evidence="4">Ankyrin repeat domain-containing protein</fullName>
    </submittedName>
</protein>
<dbReference type="GO" id="GO:0085020">
    <property type="term" value="P:protein K6-linked ubiquitination"/>
    <property type="evidence" value="ECO:0007669"/>
    <property type="project" value="TreeGrafter"/>
</dbReference>
<feature type="repeat" description="ANK" evidence="3">
    <location>
        <begin position="1"/>
        <end position="30"/>
    </location>
</feature>
<organism evidence="4 5">
    <name type="scientific">Paraflavitalea soli</name>
    <dbReference type="NCBI Taxonomy" id="2315862"/>
    <lineage>
        <taxon>Bacteria</taxon>
        <taxon>Pseudomonadati</taxon>
        <taxon>Bacteroidota</taxon>
        <taxon>Chitinophagia</taxon>
        <taxon>Chitinophagales</taxon>
        <taxon>Chitinophagaceae</taxon>
        <taxon>Paraflavitalea</taxon>
    </lineage>
</organism>
<keyword evidence="2 3" id="KW-0040">ANK repeat</keyword>
<evidence type="ECO:0000256" key="1">
    <source>
        <dbReference type="ARBA" id="ARBA00022737"/>
    </source>
</evidence>